<dbReference type="AlphaFoldDB" id="A0A166RIG2"/>
<dbReference type="OrthoDB" id="245563at2759"/>
<dbReference type="InterPro" id="IPR012337">
    <property type="entry name" value="RNaseH-like_sf"/>
</dbReference>
<name>A0A166RIG2_9AGAM</name>
<protein>
    <recommendedName>
        <fullName evidence="3">RNase H type-1 domain-containing protein</fullName>
    </recommendedName>
</protein>
<evidence type="ECO:0000313" key="2">
    <source>
        <dbReference type="Proteomes" id="UP000076532"/>
    </source>
</evidence>
<gene>
    <name evidence="1" type="ORF">FIBSPDRAFT_885876</name>
</gene>
<dbReference type="Proteomes" id="UP000076532">
    <property type="component" value="Unassembled WGS sequence"/>
</dbReference>
<evidence type="ECO:0000313" key="1">
    <source>
        <dbReference type="EMBL" id="KZP28306.1"/>
    </source>
</evidence>
<dbReference type="GO" id="GO:0003676">
    <property type="term" value="F:nucleic acid binding"/>
    <property type="evidence" value="ECO:0007669"/>
    <property type="project" value="InterPro"/>
</dbReference>
<reference evidence="1 2" key="1">
    <citation type="journal article" date="2016" name="Mol. Biol. Evol.">
        <title>Comparative Genomics of Early-Diverging Mushroom-Forming Fungi Provides Insights into the Origins of Lignocellulose Decay Capabilities.</title>
        <authorList>
            <person name="Nagy L.G."/>
            <person name="Riley R."/>
            <person name="Tritt A."/>
            <person name="Adam C."/>
            <person name="Daum C."/>
            <person name="Floudas D."/>
            <person name="Sun H."/>
            <person name="Yadav J.S."/>
            <person name="Pangilinan J."/>
            <person name="Larsson K.H."/>
            <person name="Matsuura K."/>
            <person name="Barry K."/>
            <person name="Labutti K."/>
            <person name="Kuo R."/>
            <person name="Ohm R.A."/>
            <person name="Bhattacharya S.S."/>
            <person name="Shirouzu T."/>
            <person name="Yoshinaga Y."/>
            <person name="Martin F.M."/>
            <person name="Grigoriev I.V."/>
            <person name="Hibbett D.S."/>
        </authorList>
    </citation>
    <scope>NUCLEOTIDE SEQUENCE [LARGE SCALE GENOMIC DNA]</scope>
    <source>
        <strain evidence="1 2">CBS 109695</strain>
    </source>
</reference>
<dbReference type="InterPro" id="IPR036397">
    <property type="entry name" value="RNaseH_sf"/>
</dbReference>
<keyword evidence="2" id="KW-1185">Reference proteome</keyword>
<dbReference type="SUPFAM" id="SSF53098">
    <property type="entry name" value="Ribonuclease H-like"/>
    <property type="match status" value="1"/>
</dbReference>
<accession>A0A166RIG2</accession>
<proteinExistence type="predicted"/>
<organism evidence="1 2">
    <name type="scientific">Athelia psychrophila</name>
    <dbReference type="NCBI Taxonomy" id="1759441"/>
    <lineage>
        <taxon>Eukaryota</taxon>
        <taxon>Fungi</taxon>
        <taxon>Dikarya</taxon>
        <taxon>Basidiomycota</taxon>
        <taxon>Agaricomycotina</taxon>
        <taxon>Agaricomycetes</taxon>
        <taxon>Agaricomycetidae</taxon>
        <taxon>Atheliales</taxon>
        <taxon>Atheliaceae</taxon>
        <taxon>Athelia</taxon>
    </lineage>
</organism>
<dbReference type="EMBL" id="KV417504">
    <property type="protein sequence ID" value="KZP28306.1"/>
    <property type="molecule type" value="Genomic_DNA"/>
</dbReference>
<evidence type="ECO:0008006" key="3">
    <source>
        <dbReference type="Google" id="ProtNLM"/>
    </source>
</evidence>
<dbReference type="Gene3D" id="3.30.420.10">
    <property type="entry name" value="Ribonuclease H-like superfamily/Ribonuclease H"/>
    <property type="match status" value="1"/>
</dbReference>
<sequence>MSPRQLTSWQYKVYGWAVTLTVAEEGMNHSDHRAILVTLKALTLIHVTPVPHSSNMVIRPVANFVDEGPLSELDLLLSHVLDSNHVCTHTPQVQAGSGIYWNKNLDILQDIVLTLHNCHAAVKMIWVPGHSGNVHNDGANKPAKEGALK</sequence>